<evidence type="ECO:0000256" key="5">
    <source>
        <dbReference type="ARBA" id="ARBA00022840"/>
    </source>
</evidence>
<organism evidence="10 11">
    <name type="scientific">Halorubrum saccharovorum DSM 1137</name>
    <dbReference type="NCBI Taxonomy" id="1227484"/>
    <lineage>
        <taxon>Archaea</taxon>
        <taxon>Methanobacteriati</taxon>
        <taxon>Methanobacteriota</taxon>
        <taxon>Stenosarchaea group</taxon>
        <taxon>Halobacteria</taxon>
        <taxon>Halobacteriales</taxon>
        <taxon>Haloferacaceae</taxon>
        <taxon>Halorubrum</taxon>
    </lineage>
</organism>
<dbReference type="SUPFAM" id="SSF52540">
    <property type="entry name" value="P-loop containing nucleoside triphosphate hydrolases"/>
    <property type="match status" value="1"/>
</dbReference>
<evidence type="ECO:0000313" key="10">
    <source>
        <dbReference type="EMBL" id="ELZ37864.1"/>
    </source>
</evidence>
<dbReference type="InterPro" id="IPR015856">
    <property type="entry name" value="ABC_transpr_CbiO/EcfA_su"/>
</dbReference>
<comment type="similarity">
    <text evidence="2">Belongs to the ABC transporter superfamily.</text>
</comment>
<dbReference type="InterPro" id="IPR027417">
    <property type="entry name" value="P-loop_NTPase"/>
</dbReference>
<dbReference type="InterPro" id="IPR003439">
    <property type="entry name" value="ABC_transporter-like_ATP-bd"/>
</dbReference>
<keyword evidence="11" id="KW-1185">Reference proteome</keyword>
<evidence type="ECO:0000256" key="8">
    <source>
        <dbReference type="SAM" id="MobiDB-lite"/>
    </source>
</evidence>
<dbReference type="Proteomes" id="UP000011514">
    <property type="component" value="Unassembled WGS sequence"/>
</dbReference>
<comment type="function">
    <text evidence="7">Probably part of an ABC transporter complex. Responsible for energy coupling to the transport system.</text>
</comment>
<name>M0DUR9_9EURY</name>
<evidence type="ECO:0000256" key="2">
    <source>
        <dbReference type="ARBA" id="ARBA00005417"/>
    </source>
</evidence>
<dbReference type="Gene3D" id="3.40.50.300">
    <property type="entry name" value="P-loop containing nucleotide triphosphate hydrolases"/>
    <property type="match status" value="1"/>
</dbReference>
<keyword evidence="5" id="KW-0067">ATP-binding</keyword>
<comment type="subcellular location">
    <subcellularLocation>
        <location evidence="1">Cell membrane</location>
        <topology evidence="1">Peripheral membrane protein</topology>
    </subcellularLocation>
</comment>
<dbReference type="InterPro" id="IPR003593">
    <property type="entry name" value="AAA+_ATPase"/>
</dbReference>
<proteinExistence type="inferred from homology"/>
<protein>
    <submittedName>
        <fullName evidence="10">ABC transporter</fullName>
    </submittedName>
</protein>
<dbReference type="PATRIC" id="fig|1227484.4.peg.2400"/>
<evidence type="ECO:0000256" key="3">
    <source>
        <dbReference type="ARBA" id="ARBA00022448"/>
    </source>
</evidence>
<evidence type="ECO:0000259" key="9">
    <source>
        <dbReference type="PROSITE" id="PS50893"/>
    </source>
</evidence>
<dbReference type="eggNOG" id="arCOG00202">
    <property type="taxonomic scope" value="Archaea"/>
</dbReference>
<evidence type="ECO:0000256" key="6">
    <source>
        <dbReference type="ARBA" id="ARBA00023136"/>
    </source>
</evidence>
<evidence type="ECO:0000256" key="4">
    <source>
        <dbReference type="ARBA" id="ARBA00022741"/>
    </source>
</evidence>
<feature type="region of interest" description="Disordered" evidence="8">
    <location>
        <begin position="245"/>
        <end position="264"/>
    </location>
</feature>
<dbReference type="SMART" id="SM00382">
    <property type="entry name" value="AAA"/>
    <property type="match status" value="1"/>
</dbReference>
<keyword evidence="6" id="KW-0472">Membrane</keyword>
<evidence type="ECO:0000313" key="11">
    <source>
        <dbReference type="Proteomes" id="UP000011514"/>
    </source>
</evidence>
<dbReference type="PANTHER" id="PTHR43553:SF24">
    <property type="entry name" value="ENERGY-COUPLING FACTOR TRANSPORTER ATP-BINDING PROTEIN ECFA1"/>
    <property type="match status" value="1"/>
</dbReference>
<dbReference type="GO" id="GO:0042626">
    <property type="term" value="F:ATPase-coupled transmembrane transporter activity"/>
    <property type="evidence" value="ECO:0007669"/>
    <property type="project" value="TreeGrafter"/>
</dbReference>
<dbReference type="AlphaFoldDB" id="M0DUR9"/>
<dbReference type="PROSITE" id="PS50893">
    <property type="entry name" value="ABC_TRANSPORTER_2"/>
    <property type="match status" value="1"/>
</dbReference>
<keyword evidence="4" id="KW-0547">Nucleotide-binding</keyword>
<dbReference type="InterPro" id="IPR050095">
    <property type="entry name" value="ECF_ABC_transporter_ATP-bd"/>
</dbReference>
<dbReference type="Pfam" id="PF00005">
    <property type="entry name" value="ABC_tran"/>
    <property type="match status" value="1"/>
</dbReference>
<evidence type="ECO:0000256" key="7">
    <source>
        <dbReference type="ARBA" id="ARBA00025157"/>
    </source>
</evidence>
<dbReference type="CDD" id="cd03225">
    <property type="entry name" value="ABC_cobalt_CbiO_domain1"/>
    <property type="match status" value="1"/>
</dbReference>
<comment type="caution">
    <text evidence="10">The sequence shown here is derived from an EMBL/GenBank/DDBJ whole genome shotgun (WGS) entry which is preliminary data.</text>
</comment>
<accession>M0DUR9</accession>
<gene>
    <name evidence="10" type="ORF">C471_12201</name>
</gene>
<dbReference type="STRING" id="1227484.C471_12201"/>
<feature type="domain" description="ABC transporter" evidence="9">
    <location>
        <begin position="2"/>
        <end position="246"/>
    </location>
</feature>
<keyword evidence="3" id="KW-0813">Transport</keyword>
<dbReference type="GO" id="GO:0016887">
    <property type="term" value="F:ATP hydrolysis activity"/>
    <property type="evidence" value="ECO:0007669"/>
    <property type="project" value="InterPro"/>
</dbReference>
<evidence type="ECO:0000256" key="1">
    <source>
        <dbReference type="ARBA" id="ARBA00004202"/>
    </source>
</evidence>
<dbReference type="EMBL" id="AOJE01000060">
    <property type="protein sequence ID" value="ELZ37864.1"/>
    <property type="molecule type" value="Genomic_DNA"/>
</dbReference>
<dbReference type="GO" id="GO:0005524">
    <property type="term" value="F:ATP binding"/>
    <property type="evidence" value="ECO:0007669"/>
    <property type="project" value="UniProtKB-KW"/>
</dbReference>
<dbReference type="PANTHER" id="PTHR43553">
    <property type="entry name" value="HEAVY METAL TRANSPORTER"/>
    <property type="match status" value="1"/>
</dbReference>
<dbReference type="OrthoDB" id="35850at2157"/>
<reference evidence="10 11" key="1">
    <citation type="journal article" date="2014" name="PLoS Genet.">
        <title>Phylogenetically driven sequencing of extremely halophilic archaea reveals strategies for static and dynamic osmo-response.</title>
        <authorList>
            <person name="Becker E.A."/>
            <person name="Seitzer P.M."/>
            <person name="Tritt A."/>
            <person name="Larsen D."/>
            <person name="Krusor M."/>
            <person name="Yao A.I."/>
            <person name="Wu D."/>
            <person name="Madern D."/>
            <person name="Eisen J.A."/>
            <person name="Darling A.E."/>
            <person name="Facciotti M.T."/>
        </authorList>
    </citation>
    <scope>NUCLEOTIDE SEQUENCE [LARGE SCALE GENOMIC DNA]</scope>
    <source>
        <strain evidence="10 11">DSM 1137</strain>
    </source>
</reference>
<dbReference type="GO" id="GO:0043190">
    <property type="term" value="C:ATP-binding cassette (ABC) transporter complex"/>
    <property type="evidence" value="ECO:0007669"/>
    <property type="project" value="TreeGrafter"/>
</dbReference>
<dbReference type="RefSeq" id="WP_004049433.1">
    <property type="nucleotide sequence ID" value="NZ_AOJE01000060.1"/>
</dbReference>
<sequence length="264" mass="27012">MIDATGVTCRYGRPGSGGSDADDGGGLVAVDDVTLSVPDGEFLIVAGANGSGKTTLVRTFNGLVEPDAGTVSVNGAPVSDDLVAARSAVGMVFQDPRDQLVAATVGADVAFGPENLGCSHAEIDRRVADALAAVNMAGREDERIASLSGGERERVAIAGALAMEPDHLVLDEPFTGLDEPARRSVLDRLRALRAAGTSVIVVTHDLRDVLGLADRVVGLSAGRVAVDAAPREAAEELPELDVRVPAAFDDRPADAPAAGETDDP</sequence>